<dbReference type="AlphaFoldDB" id="A0A1G6TE83"/>
<reference evidence="1 2" key="1">
    <citation type="submission" date="2016-10" db="EMBL/GenBank/DDBJ databases">
        <authorList>
            <person name="de Groot N.N."/>
        </authorList>
    </citation>
    <scope>NUCLEOTIDE SEQUENCE [LARGE SCALE GENOMIC DNA]</scope>
    <source>
        <strain evidence="1 2">MON 2.2</strain>
    </source>
</reference>
<dbReference type="RefSeq" id="WP_090590496.1">
    <property type="nucleotide sequence ID" value="NZ_LT629688.1"/>
</dbReference>
<dbReference type="OrthoDB" id="1523230at2"/>
<proteinExistence type="predicted"/>
<accession>A0A1G6TE83</accession>
<keyword evidence="2" id="KW-1185">Reference proteome</keyword>
<dbReference type="Proteomes" id="UP000198546">
    <property type="component" value="Chromosome i"/>
</dbReference>
<evidence type="ECO:0000313" key="1">
    <source>
        <dbReference type="EMBL" id="SDD27381.1"/>
    </source>
</evidence>
<dbReference type="STRING" id="675864.SAMN04489747_0597"/>
<dbReference type="EMBL" id="LT629688">
    <property type="protein sequence ID" value="SDD27381.1"/>
    <property type="molecule type" value="Genomic_DNA"/>
</dbReference>
<name>A0A1G6TE83_9ACTN</name>
<gene>
    <name evidence="1" type="ORF">SAMN04489747_0597</name>
</gene>
<sequence>MTRLTLPEALEHSHRYGADSELYRAWGAQELGLYEAPETVIRLQAMLDDEDYVVYMQVVEALTKKHGALDLVLAAAAEHLPVGGWLWLEAALSEAISQGTDVRRLLAHERGRVGGPRRELVEELWGRLWFELDDAVPGTRGRGPTPRDIERDWGFVEWLRLSRVFLPVDAAAASAGLAALDDDRAFRRLQQMALGLNVNTVEPACEALLGSGTAGLDFVLRLCVECWEDYLTDGIALPLQWAVPGELRAALTDRRENSPDALAREGADWALKYFAFAMPPLPGEPAREVLTMRRAGDPVPATPEEIP</sequence>
<evidence type="ECO:0000313" key="2">
    <source>
        <dbReference type="Proteomes" id="UP000198546"/>
    </source>
</evidence>
<protein>
    <submittedName>
        <fullName evidence="1">Uncharacterized protein</fullName>
    </submittedName>
</protein>
<organism evidence="1 2">
    <name type="scientific">Auraticoccus monumenti</name>
    <dbReference type="NCBI Taxonomy" id="675864"/>
    <lineage>
        <taxon>Bacteria</taxon>
        <taxon>Bacillati</taxon>
        <taxon>Actinomycetota</taxon>
        <taxon>Actinomycetes</taxon>
        <taxon>Propionibacteriales</taxon>
        <taxon>Propionibacteriaceae</taxon>
        <taxon>Auraticoccus</taxon>
    </lineage>
</organism>